<dbReference type="Proteomes" id="UP001152888">
    <property type="component" value="Unassembled WGS sequence"/>
</dbReference>
<dbReference type="Pfam" id="PF02187">
    <property type="entry name" value="GAS2"/>
    <property type="match status" value="1"/>
</dbReference>
<keyword evidence="9" id="KW-1185">Reference proteome</keyword>
<dbReference type="SMART" id="SM00243">
    <property type="entry name" value="GAS2"/>
    <property type="match status" value="1"/>
</dbReference>
<dbReference type="InterPro" id="IPR003108">
    <property type="entry name" value="GAR_dom"/>
</dbReference>
<dbReference type="GO" id="GO:0005884">
    <property type="term" value="C:actin filament"/>
    <property type="evidence" value="ECO:0007669"/>
    <property type="project" value="TreeGrafter"/>
</dbReference>
<dbReference type="EMBL" id="CAKOFQ010008019">
    <property type="protein sequence ID" value="CAH2010940.1"/>
    <property type="molecule type" value="Genomic_DNA"/>
</dbReference>
<dbReference type="PANTHER" id="PTHR46756:SF18">
    <property type="entry name" value="GAS2-LIKE PROTEIN PICKLED EGGS"/>
    <property type="match status" value="1"/>
</dbReference>
<keyword evidence="2" id="KW-0963">Cytoplasm</keyword>
<feature type="region of interest" description="Disordered" evidence="5">
    <location>
        <begin position="587"/>
        <end position="616"/>
    </location>
</feature>
<feature type="compositionally biased region" description="Polar residues" evidence="5">
    <location>
        <begin position="521"/>
        <end position="531"/>
    </location>
</feature>
<feature type="compositionally biased region" description="Low complexity" evidence="5">
    <location>
        <begin position="733"/>
        <end position="743"/>
    </location>
</feature>
<evidence type="ECO:0000256" key="2">
    <source>
        <dbReference type="ARBA" id="ARBA00022490"/>
    </source>
</evidence>
<dbReference type="GO" id="GO:0005737">
    <property type="term" value="C:cytoplasm"/>
    <property type="evidence" value="ECO:0007669"/>
    <property type="project" value="TreeGrafter"/>
</dbReference>
<comment type="caution">
    <text evidence="8">The sequence shown here is derived from an EMBL/GenBank/DDBJ whole genome shotgun (WGS) entry which is preliminary data.</text>
</comment>
<dbReference type="SUPFAM" id="SSF143575">
    <property type="entry name" value="GAS2 domain-like"/>
    <property type="match status" value="1"/>
</dbReference>
<feature type="region of interest" description="Disordered" evidence="5">
    <location>
        <begin position="717"/>
        <end position="747"/>
    </location>
</feature>
<dbReference type="GO" id="GO:0008093">
    <property type="term" value="F:cytoskeletal anchor activity"/>
    <property type="evidence" value="ECO:0007669"/>
    <property type="project" value="TreeGrafter"/>
</dbReference>
<sequence>MSNSSVLLEARPFRPFRSSEEYLYAMKEDLAEWLHTMYPHLQIQVDNFMEKLETGVALCEHANAVRAQAHEYVAKKQAKKVMTRSVTGSLAIAQDLHRIPEVKYFNTAKPGTFFARDNVSNFINWCRNALKIIECLLFESDDLIMRKNEKHVILCLLEVARRGAKFGMLAPMLVQMERQIDREIAADQKKNGLIYNENTENQTKFDGDSDSELEDEETVLMYGPVPQIVTNDLKCLDDMVRDLVAQCTCPTQFPMIRVSDGKYRIGDTKVLIFVRILRNHVMVRVGGGWDTLAHYLDKHDPCRCRSQHRTTQGAKLVSKQGAQDLHGSHVYYNRVPTTCDQGVNSSSGSGAGPTMGAGTASNGSALLGPPMHSLNRSRSRSPSQLLASASAPRRSISPAPSKQPHLLQATTDRRSRSPTPNFTSTYTAKLASSAPCSSKHTPTTVHAYAVANSTPKPAKTIPQQPQQHVTTTGLLQIDVDSQVLKSETSLQVNDTDHSDSTSEMSDEGYRSLGIIQDKNKQPPSQQNSLDATENAAEHQQIYTGDELNDYGLRKTQFSHIYEDDGTTAGDDKPTNKPKLEEWLYEQQHSKEVSPTTKTQSERSTNAGGGDGGCGSTAAAAAAAAAGTVKRAHSSVGVGGALRRKQRSFCTSSMPARTTETTVSAAASNRVQAATKKSTAGTGGCDSKTNTWSGRLKTTVNSSRHTLTSDTFVSPFQRNATSRRSASAVHYSRRSSSANSSPTKSRLKQELLQTVKQIDDETAIVEQVQELLKRYKSLNTLDDKEFSSSNPRKHVPEIYSPRKDSRPENHVSRIPAPLFPSKT</sequence>
<feature type="compositionally biased region" description="Low complexity" evidence="5">
    <location>
        <begin position="373"/>
        <end position="400"/>
    </location>
</feature>
<dbReference type="CDD" id="cd21268">
    <property type="entry name" value="CH_GAS2L1_2"/>
    <property type="match status" value="1"/>
</dbReference>
<dbReference type="InterPro" id="IPR001715">
    <property type="entry name" value="CH_dom"/>
</dbReference>
<dbReference type="InterPro" id="IPR036872">
    <property type="entry name" value="CH_dom_sf"/>
</dbReference>
<feature type="domain" description="GAR" evidence="7">
    <location>
        <begin position="231"/>
        <end position="303"/>
    </location>
</feature>
<proteinExistence type="inferred from homology"/>
<evidence type="ECO:0000313" key="9">
    <source>
        <dbReference type="Proteomes" id="UP001152888"/>
    </source>
</evidence>
<evidence type="ECO:0008006" key="10">
    <source>
        <dbReference type="Google" id="ProtNLM"/>
    </source>
</evidence>
<protein>
    <recommendedName>
        <fullName evidence="10">GAS2-like protein pickled eggs</fullName>
    </recommendedName>
</protein>
<feature type="compositionally biased region" description="Basic and acidic residues" evidence="5">
    <location>
        <begin position="793"/>
        <end position="810"/>
    </location>
</feature>
<reference evidence="8" key="1">
    <citation type="submission" date="2022-03" db="EMBL/GenBank/DDBJ databases">
        <authorList>
            <person name="Sayadi A."/>
        </authorList>
    </citation>
    <scope>NUCLEOTIDE SEQUENCE</scope>
</reference>
<keyword evidence="3" id="KW-0206">Cytoskeleton</keyword>
<dbReference type="GO" id="GO:0051764">
    <property type="term" value="P:actin crosslink formation"/>
    <property type="evidence" value="ECO:0007669"/>
    <property type="project" value="TreeGrafter"/>
</dbReference>
<evidence type="ECO:0000256" key="3">
    <source>
        <dbReference type="ARBA" id="ARBA00023212"/>
    </source>
</evidence>
<comment type="similarity">
    <text evidence="4">Belongs to the GAS2 family.</text>
</comment>
<dbReference type="Gene3D" id="3.30.920.20">
    <property type="entry name" value="Gas2-like domain"/>
    <property type="match status" value="1"/>
</dbReference>
<feature type="region of interest" description="Disordered" evidence="5">
    <location>
        <begin position="778"/>
        <end position="822"/>
    </location>
</feature>
<dbReference type="GO" id="GO:1904825">
    <property type="term" value="P:protein localization to microtubule plus-end"/>
    <property type="evidence" value="ECO:0007669"/>
    <property type="project" value="TreeGrafter"/>
</dbReference>
<dbReference type="GO" id="GO:0051015">
    <property type="term" value="F:actin filament binding"/>
    <property type="evidence" value="ECO:0007669"/>
    <property type="project" value="TreeGrafter"/>
</dbReference>
<evidence type="ECO:0000256" key="1">
    <source>
        <dbReference type="ARBA" id="ARBA00004245"/>
    </source>
</evidence>
<gene>
    <name evidence="8" type="ORF">ACAOBT_LOCUS31874</name>
</gene>
<dbReference type="PROSITE" id="PS51460">
    <property type="entry name" value="GAR"/>
    <property type="match status" value="1"/>
</dbReference>
<feature type="region of interest" description="Disordered" evidence="5">
    <location>
        <begin position="516"/>
        <end position="536"/>
    </location>
</feature>
<dbReference type="GO" id="GO:0001725">
    <property type="term" value="C:stress fiber"/>
    <property type="evidence" value="ECO:0007669"/>
    <property type="project" value="TreeGrafter"/>
</dbReference>
<dbReference type="SMART" id="SM00033">
    <property type="entry name" value="CH"/>
    <property type="match status" value="1"/>
</dbReference>
<feature type="compositionally biased region" description="Polar residues" evidence="5">
    <location>
        <begin position="592"/>
        <end position="605"/>
    </location>
</feature>
<evidence type="ECO:0000313" key="8">
    <source>
        <dbReference type="EMBL" id="CAH2010940.1"/>
    </source>
</evidence>
<organism evidence="8 9">
    <name type="scientific">Acanthoscelides obtectus</name>
    <name type="common">Bean weevil</name>
    <name type="synonym">Bruchus obtectus</name>
    <dbReference type="NCBI Taxonomy" id="200917"/>
    <lineage>
        <taxon>Eukaryota</taxon>
        <taxon>Metazoa</taxon>
        <taxon>Ecdysozoa</taxon>
        <taxon>Arthropoda</taxon>
        <taxon>Hexapoda</taxon>
        <taxon>Insecta</taxon>
        <taxon>Pterygota</taxon>
        <taxon>Neoptera</taxon>
        <taxon>Endopterygota</taxon>
        <taxon>Coleoptera</taxon>
        <taxon>Polyphaga</taxon>
        <taxon>Cucujiformia</taxon>
        <taxon>Chrysomeloidea</taxon>
        <taxon>Chrysomelidae</taxon>
        <taxon>Bruchinae</taxon>
        <taxon>Bruchini</taxon>
        <taxon>Acanthoscelides</taxon>
    </lineage>
</organism>
<dbReference type="AlphaFoldDB" id="A0A9P0MBK9"/>
<dbReference type="InterPro" id="IPR036534">
    <property type="entry name" value="GAR_dom_sf"/>
</dbReference>
<dbReference type="GO" id="GO:0031110">
    <property type="term" value="P:regulation of microtubule polymerization or depolymerization"/>
    <property type="evidence" value="ECO:0007669"/>
    <property type="project" value="TreeGrafter"/>
</dbReference>
<feature type="compositionally biased region" description="Polar residues" evidence="5">
    <location>
        <begin position="417"/>
        <end position="427"/>
    </location>
</feature>
<dbReference type="PROSITE" id="PS50021">
    <property type="entry name" value="CH"/>
    <property type="match status" value="1"/>
</dbReference>
<accession>A0A9P0MBK9</accession>
<feature type="region of interest" description="Disordered" evidence="5">
    <location>
        <begin position="487"/>
        <end position="506"/>
    </location>
</feature>
<feature type="domain" description="Calponin-homology (CH)" evidence="6">
    <location>
        <begin position="24"/>
        <end position="164"/>
    </location>
</feature>
<dbReference type="PANTHER" id="PTHR46756">
    <property type="entry name" value="TRANSGELIN"/>
    <property type="match status" value="1"/>
</dbReference>
<evidence type="ECO:0000259" key="6">
    <source>
        <dbReference type="PROSITE" id="PS50021"/>
    </source>
</evidence>
<evidence type="ECO:0000256" key="4">
    <source>
        <dbReference type="ARBA" id="ARBA00038441"/>
    </source>
</evidence>
<comment type="subcellular location">
    <subcellularLocation>
        <location evidence="1">Cytoplasm</location>
        <location evidence="1">Cytoskeleton</location>
    </subcellularLocation>
</comment>
<evidence type="ECO:0000256" key="5">
    <source>
        <dbReference type="SAM" id="MobiDB-lite"/>
    </source>
</evidence>
<dbReference type="GO" id="GO:0035371">
    <property type="term" value="C:microtubule plus-end"/>
    <property type="evidence" value="ECO:0007669"/>
    <property type="project" value="TreeGrafter"/>
</dbReference>
<feature type="region of interest" description="Disordered" evidence="5">
    <location>
        <begin position="645"/>
        <end position="692"/>
    </location>
</feature>
<dbReference type="Pfam" id="PF00307">
    <property type="entry name" value="CH"/>
    <property type="match status" value="1"/>
</dbReference>
<dbReference type="Gene3D" id="1.10.418.10">
    <property type="entry name" value="Calponin-like domain"/>
    <property type="match status" value="1"/>
</dbReference>
<feature type="compositionally biased region" description="Polar residues" evidence="5">
    <location>
        <begin position="647"/>
        <end position="679"/>
    </location>
</feature>
<feature type="region of interest" description="Disordered" evidence="5">
    <location>
        <begin position="342"/>
        <end position="440"/>
    </location>
</feature>
<dbReference type="OrthoDB" id="206130at2759"/>
<evidence type="ECO:0000259" key="7">
    <source>
        <dbReference type="PROSITE" id="PS51460"/>
    </source>
</evidence>
<dbReference type="GO" id="GO:0008017">
    <property type="term" value="F:microtubule binding"/>
    <property type="evidence" value="ECO:0007669"/>
    <property type="project" value="InterPro"/>
</dbReference>
<dbReference type="GO" id="GO:0001578">
    <property type="term" value="P:microtubule bundle formation"/>
    <property type="evidence" value="ECO:0007669"/>
    <property type="project" value="TreeGrafter"/>
</dbReference>
<name>A0A9P0MBK9_ACAOB</name>
<dbReference type="SUPFAM" id="SSF47576">
    <property type="entry name" value="Calponin-homology domain, CH-domain"/>
    <property type="match status" value="1"/>
</dbReference>